<proteinExistence type="predicted"/>
<protein>
    <recommendedName>
        <fullName evidence="2">Integrase zinc-binding domain-containing protein</fullName>
    </recommendedName>
</protein>
<dbReference type="EMBL" id="KN822955">
    <property type="protein sequence ID" value="KIO32389.1"/>
    <property type="molecule type" value="Genomic_DNA"/>
</dbReference>
<sequence length="793" mass="83239">MPRAESAQRRHHAKETSQPYGPRDNYVQPAYRAADQSPRQLDFAPGIPSLGTIPANPSSDNPEGTYALEPDVNGSYQGFPSVDEFEEILENYLGGLSQRKQEKALITQEMYDCIHAVLMDPTNTTYGTPQFRFWVRKMFILACFQSEYTVTHDDKPVAAKEQIYQILVHCHGECYHGGRDKTCAQIKGYYSWIPKELVAQFVKACPTCVLKRSNNPKKFVAMLKDISGSHHGTEEQYIDFITSPLRNRGGPSPRGSAGSSRSGVNAAAAATATASASKPDPRLFAHPSPPLLSYDAPLQQQPHSLMQLTGPNMSHGATAPPLFTPGALEEFEAKPMFRDASGSTTTTSSLTSILSDSGYGGANVPTGVVSAVDQNHQAQGWASDGSSTSAAGGGATFHHDLGAMPGAVEMNRGLARSAGGDFGYPHASATAAAWAMHGLAPHGYYLPASAGMAPSTSAPPFHLSLPATAFHSSSFNPFYVAADPNAASLYAQSTAAAQAQDQQEGLPQIKLEAAPSPALDTIGLPDPESPSPLPSSRPLGSTVGVGAGVRRLGAPTAIDLSGSNFSDYRGSSPALLSAVSVTGFDSHHHHYHGMTAAGSVPSSATEAFFTVPPAMSAPAGAASFHHFDHLQAGLVHHRHIPSAPTSATAETFGALDLSRRPSIDDEFSGLDVLSYAAMGPTFVDASAATSIHHHHQAGEEEGVHGGEVSTQPHTRSPSPFSEAALLGISTTAASAAVPAPSVSHTSSTTLSEDDGPESEDAAGELEIEGLGDLRATAKEVAEAVEQEFDDVFA</sequence>
<dbReference type="AlphaFoldDB" id="A0A0C3QV13"/>
<accession>A0A0C3QV13</accession>
<feature type="compositionally biased region" description="Low complexity" evidence="1">
    <location>
        <begin position="734"/>
        <end position="749"/>
    </location>
</feature>
<keyword evidence="4" id="KW-1185">Reference proteome</keyword>
<dbReference type="Gene3D" id="1.10.340.70">
    <property type="match status" value="1"/>
</dbReference>
<reference evidence="4" key="2">
    <citation type="submission" date="2015-01" db="EMBL/GenBank/DDBJ databases">
        <title>Evolutionary Origins and Diversification of the Mycorrhizal Mutualists.</title>
        <authorList>
            <consortium name="DOE Joint Genome Institute"/>
            <consortium name="Mycorrhizal Genomics Consortium"/>
            <person name="Kohler A."/>
            <person name="Kuo A."/>
            <person name="Nagy L.G."/>
            <person name="Floudas D."/>
            <person name="Copeland A."/>
            <person name="Barry K.W."/>
            <person name="Cichocki N."/>
            <person name="Veneault-Fourrey C."/>
            <person name="LaButti K."/>
            <person name="Lindquist E.A."/>
            <person name="Lipzen A."/>
            <person name="Lundell T."/>
            <person name="Morin E."/>
            <person name="Murat C."/>
            <person name="Riley R."/>
            <person name="Ohm R."/>
            <person name="Sun H."/>
            <person name="Tunlid A."/>
            <person name="Henrissat B."/>
            <person name="Grigoriev I.V."/>
            <person name="Hibbett D.S."/>
            <person name="Martin F."/>
        </authorList>
    </citation>
    <scope>NUCLEOTIDE SEQUENCE [LARGE SCALE GENOMIC DNA]</scope>
    <source>
        <strain evidence="4">MUT 4182</strain>
    </source>
</reference>
<evidence type="ECO:0000313" key="3">
    <source>
        <dbReference type="EMBL" id="KIO32389.1"/>
    </source>
</evidence>
<reference evidence="3 4" key="1">
    <citation type="submission" date="2014-04" db="EMBL/GenBank/DDBJ databases">
        <authorList>
            <consortium name="DOE Joint Genome Institute"/>
            <person name="Kuo A."/>
            <person name="Girlanda M."/>
            <person name="Perotto S."/>
            <person name="Kohler A."/>
            <person name="Nagy L.G."/>
            <person name="Floudas D."/>
            <person name="Copeland A."/>
            <person name="Barry K.W."/>
            <person name="Cichocki N."/>
            <person name="Veneault-Fourrey C."/>
            <person name="LaButti K."/>
            <person name="Lindquist E.A."/>
            <person name="Lipzen A."/>
            <person name="Lundell T."/>
            <person name="Morin E."/>
            <person name="Murat C."/>
            <person name="Sun H."/>
            <person name="Tunlid A."/>
            <person name="Henrissat B."/>
            <person name="Grigoriev I.V."/>
            <person name="Hibbett D.S."/>
            <person name="Martin F."/>
            <person name="Nordberg H.P."/>
            <person name="Cantor M.N."/>
            <person name="Hua S.X."/>
        </authorList>
    </citation>
    <scope>NUCLEOTIDE SEQUENCE [LARGE SCALE GENOMIC DNA]</scope>
    <source>
        <strain evidence="3 4">MUT 4182</strain>
    </source>
</reference>
<organism evidence="3 4">
    <name type="scientific">Tulasnella calospora MUT 4182</name>
    <dbReference type="NCBI Taxonomy" id="1051891"/>
    <lineage>
        <taxon>Eukaryota</taxon>
        <taxon>Fungi</taxon>
        <taxon>Dikarya</taxon>
        <taxon>Basidiomycota</taxon>
        <taxon>Agaricomycotina</taxon>
        <taxon>Agaricomycetes</taxon>
        <taxon>Cantharellales</taxon>
        <taxon>Tulasnellaceae</taxon>
        <taxon>Tulasnella</taxon>
    </lineage>
</organism>
<dbReference type="HOGENOM" id="CLU_354192_0_0_1"/>
<feature type="region of interest" description="Disordered" evidence="1">
    <location>
        <begin position="517"/>
        <end position="540"/>
    </location>
</feature>
<gene>
    <name evidence="3" type="ORF">M407DRAFT_18700</name>
</gene>
<feature type="compositionally biased region" description="Acidic residues" evidence="1">
    <location>
        <begin position="751"/>
        <end position="763"/>
    </location>
</feature>
<feature type="region of interest" description="Disordered" evidence="1">
    <location>
        <begin position="243"/>
        <end position="286"/>
    </location>
</feature>
<evidence type="ECO:0000256" key="1">
    <source>
        <dbReference type="SAM" id="MobiDB-lite"/>
    </source>
</evidence>
<evidence type="ECO:0000259" key="2">
    <source>
        <dbReference type="Pfam" id="PF17921"/>
    </source>
</evidence>
<dbReference type="STRING" id="1051891.A0A0C3QV13"/>
<dbReference type="OrthoDB" id="2499658at2759"/>
<feature type="region of interest" description="Disordered" evidence="1">
    <location>
        <begin position="734"/>
        <end position="763"/>
    </location>
</feature>
<name>A0A0C3QV13_9AGAM</name>
<evidence type="ECO:0000313" key="4">
    <source>
        <dbReference type="Proteomes" id="UP000054248"/>
    </source>
</evidence>
<feature type="region of interest" description="Disordered" evidence="1">
    <location>
        <begin position="689"/>
        <end position="720"/>
    </location>
</feature>
<feature type="compositionally biased region" description="Low complexity" evidence="1">
    <location>
        <begin position="246"/>
        <end position="277"/>
    </location>
</feature>
<dbReference type="Pfam" id="PF17921">
    <property type="entry name" value="Integrase_H2C2"/>
    <property type="match status" value="1"/>
</dbReference>
<feature type="region of interest" description="Disordered" evidence="1">
    <location>
        <begin position="1"/>
        <end position="65"/>
    </location>
</feature>
<dbReference type="Proteomes" id="UP000054248">
    <property type="component" value="Unassembled WGS sequence"/>
</dbReference>
<feature type="domain" description="Integrase zinc-binding" evidence="2">
    <location>
        <begin position="161"/>
        <end position="212"/>
    </location>
</feature>
<feature type="compositionally biased region" description="Polar residues" evidence="1">
    <location>
        <begin position="708"/>
        <end position="719"/>
    </location>
</feature>
<dbReference type="InterPro" id="IPR041588">
    <property type="entry name" value="Integrase_H2C2"/>
</dbReference>